<feature type="region of interest" description="Disordered" evidence="1">
    <location>
        <begin position="358"/>
        <end position="433"/>
    </location>
</feature>
<feature type="compositionally biased region" description="Low complexity" evidence="1">
    <location>
        <begin position="186"/>
        <end position="198"/>
    </location>
</feature>
<feature type="compositionally biased region" description="Pro residues" evidence="1">
    <location>
        <begin position="370"/>
        <end position="379"/>
    </location>
</feature>
<keyword evidence="3" id="KW-1185">Reference proteome</keyword>
<organism evidence="2 3">
    <name type="scientific">Alternaria atra</name>
    <dbReference type="NCBI Taxonomy" id="119953"/>
    <lineage>
        <taxon>Eukaryota</taxon>
        <taxon>Fungi</taxon>
        <taxon>Dikarya</taxon>
        <taxon>Ascomycota</taxon>
        <taxon>Pezizomycotina</taxon>
        <taxon>Dothideomycetes</taxon>
        <taxon>Pleosporomycetidae</taxon>
        <taxon>Pleosporales</taxon>
        <taxon>Pleosporineae</taxon>
        <taxon>Pleosporaceae</taxon>
        <taxon>Alternaria</taxon>
        <taxon>Alternaria sect. Ulocladioides</taxon>
    </lineage>
</organism>
<evidence type="ECO:0000313" key="2">
    <source>
        <dbReference type="EMBL" id="CAG5159119.1"/>
    </source>
</evidence>
<dbReference type="OrthoDB" id="3926619at2759"/>
<dbReference type="RefSeq" id="XP_043168976.1">
    <property type="nucleotide sequence ID" value="XM_043313041.1"/>
</dbReference>
<feature type="compositionally biased region" description="Low complexity" evidence="1">
    <location>
        <begin position="219"/>
        <end position="239"/>
    </location>
</feature>
<feature type="compositionally biased region" description="Polar residues" evidence="1">
    <location>
        <begin position="25"/>
        <end position="37"/>
    </location>
</feature>
<reference evidence="2" key="1">
    <citation type="submission" date="2021-05" db="EMBL/GenBank/DDBJ databases">
        <authorList>
            <person name="Stam R."/>
        </authorList>
    </citation>
    <scope>NUCLEOTIDE SEQUENCE</scope>
    <source>
        <strain evidence="2">CS162</strain>
    </source>
</reference>
<name>A0A8J2I225_9PLEO</name>
<proteinExistence type="predicted"/>
<dbReference type="AlphaFoldDB" id="A0A8J2I225"/>
<sequence>MVDVTVTSQLKQWTFDKPQVVARPQRSSTDSAASSPNLCDDAPETLRIDSATTQPSSPPTTKKESAVFQERYLSSEEDLTADDGSGSESEYDYDDVVVHDLSHECKARTMSVSRWDKGKSCDMAVLVSYAHAGRPKVVENQRSPVDRPAVQQRSASVANLLPVTSASKLRKADEAQRLSMKVLPTSHLASSLSRSSTSPVADPEPRRPSTSHSPITQKTTTYSDSASFTSSFQTASTRSYSPAPSHAQSEVPRRPSTSTAGEPHSARSSVYVPAKSRLDLARIQTSQSSYQSSSSYRQSQFMPLTPNSPALSFLSSDPYENSNKSAASPIIKKPAAHRRLRSISMKLSLAKIAISPAKKPYDSRINGKAPPTPITPAPMTPQTAPIEGSASFSSPNKLRRASTILRPKSRGSDSKRAPTPEMAPPVPQLNTSTMQQKRATTMGRMTARGANEREPTLVIPEFPTNDNDDPMSSIKSRAIRRRKSLMDFMDSL</sequence>
<dbReference type="Proteomes" id="UP000676310">
    <property type="component" value="Unassembled WGS sequence"/>
</dbReference>
<dbReference type="GeneID" id="67017199"/>
<comment type="caution">
    <text evidence="2">The sequence shown here is derived from an EMBL/GenBank/DDBJ whole genome shotgun (WGS) entry which is preliminary data.</text>
</comment>
<feature type="region of interest" description="Disordered" evidence="1">
    <location>
        <begin position="13"/>
        <end position="91"/>
    </location>
</feature>
<feature type="region of interest" description="Disordered" evidence="1">
    <location>
        <begin position="283"/>
        <end position="302"/>
    </location>
</feature>
<feature type="region of interest" description="Disordered" evidence="1">
    <location>
        <begin position="446"/>
        <end position="477"/>
    </location>
</feature>
<feature type="compositionally biased region" description="Low complexity" evidence="1">
    <location>
        <begin position="286"/>
        <end position="300"/>
    </location>
</feature>
<feature type="region of interest" description="Disordered" evidence="1">
    <location>
        <begin position="186"/>
        <end position="273"/>
    </location>
</feature>
<dbReference type="EMBL" id="CAJRGZ010000019">
    <property type="protein sequence ID" value="CAG5159119.1"/>
    <property type="molecule type" value="Genomic_DNA"/>
</dbReference>
<accession>A0A8J2I225</accession>
<gene>
    <name evidence="2" type="ORF">ALTATR162_LOCUS5422</name>
</gene>
<protein>
    <submittedName>
        <fullName evidence="2">Uncharacterized protein</fullName>
    </submittedName>
</protein>
<evidence type="ECO:0000256" key="1">
    <source>
        <dbReference type="SAM" id="MobiDB-lite"/>
    </source>
</evidence>
<evidence type="ECO:0000313" key="3">
    <source>
        <dbReference type="Proteomes" id="UP000676310"/>
    </source>
</evidence>
<feature type="compositionally biased region" description="Polar residues" evidence="1">
    <location>
        <begin position="208"/>
        <end position="218"/>
    </location>
</feature>